<dbReference type="WBParaSite" id="ES5_v2.g12912.t1">
    <property type="protein sequence ID" value="ES5_v2.g12912.t1"/>
    <property type="gene ID" value="ES5_v2.g12912"/>
</dbReference>
<proteinExistence type="predicted"/>
<accession>A0AC34F6V1</accession>
<sequence length="648" mass="72614">MQTKGVYTQVKNSEARTLISKLEKEKSALEELDTSWIEFIQSLNDAQVLATEQALYDLNAVDTRDQTKESLLDSIAVIDDSLAALETELHLIETNLNVLNAVNTGTVSATVGQVLVINSPPSEVKQRLFHGEFKNYKPFIAAFMAEFGNQPNIPNIIKLQKLKERCDGAAFDAISRFNSDAGYAEALSKLKERFGRDQDAIEILRQEMYSKVRNKNDLVAVRKAYDEFEGCISALTEFGEIISAVEFKMALSRKVPDVVIEKLSDYERNHVAGTIPTVAQLRKEVDGILMSLEKIYGKNFALNSGLYCAKEAPRNVAVTVKQQKKMKNSNTSKKMELEKGLRENHHDPYLSGINSPKEAKSFAIENHLCFKCYRQSHTTKNCRMKLHCGYCDGKHHELNCSNHVSENTEAVQQNKKELLLMTAEVTVSNPCNPKQNQKILAIIDPGSDVSLVDKNLCKDLCLPMNNEMVEFQTALNQKLDAVGSVKLNIHLADETTVPITSFGVKKLLSNVLVPEASSKTYNEKKPVLVTYDSPKLLLSMKEFQNFVMNGEVTECKNGFSSINSKLGRILCGEGEVQFAQKHTVASIELADTPSEVQKERIKQIVCRFKDKKDDELRRKNGRLKALQIKNSEKAAVQKIEPAPNLIKF</sequence>
<reference evidence="2" key="1">
    <citation type="submission" date="2022-11" db="UniProtKB">
        <authorList>
            <consortium name="WormBaseParasite"/>
        </authorList>
    </citation>
    <scope>IDENTIFICATION</scope>
</reference>
<name>A0AC34F6V1_9BILA</name>
<dbReference type="Proteomes" id="UP000887579">
    <property type="component" value="Unplaced"/>
</dbReference>
<organism evidence="1 2">
    <name type="scientific">Panagrolaimus sp. ES5</name>
    <dbReference type="NCBI Taxonomy" id="591445"/>
    <lineage>
        <taxon>Eukaryota</taxon>
        <taxon>Metazoa</taxon>
        <taxon>Ecdysozoa</taxon>
        <taxon>Nematoda</taxon>
        <taxon>Chromadorea</taxon>
        <taxon>Rhabditida</taxon>
        <taxon>Tylenchina</taxon>
        <taxon>Panagrolaimomorpha</taxon>
        <taxon>Panagrolaimoidea</taxon>
        <taxon>Panagrolaimidae</taxon>
        <taxon>Panagrolaimus</taxon>
    </lineage>
</organism>
<evidence type="ECO:0000313" key="2">
    <source>
        <dbReference type="WBParaSite" id="ES5_v2.g12912.t1"/>
    </source>
</evidence>
<evidence type="ECO:0000313" key="1">
    <source>
        <dbReference type="Proteomes" id="UP000887579"/>
    </source>
</evidence>
<protein>
    <submittedName>
        <fullName evidence="2">Uncharacterized protein</fullName>
    </submittedName>
</protein>